<evidence type="ECO:0000313" key="9">
    <source>
        <dbReference type="EMBL" id="ASS93623.1"/>
    </source>
</evidence>
<dbReference type="PRINTS" id="PR00038">
    <property type="entry name" value="HTHLUXR"/>
</dbReference>
<dbReference type="PANTHER" id="PTHR43214:SF42">
    <property type="entry name" value="TRANSCRIPTIONAL REGULATORY PROTEIN DESR"/>
    <property type="match status" value="1"/>
</dbReference>
<evidence type="ECO:0000256" key="3">
    <source>
        <dbReference type="ARBA" id="ARBA00023015"/>
    </source>
</evidence>
<evidence type="ECO:0000259" key="7">
    <source>
        <dbReference type="PROSITE" id="PS50043"/>
    </source>
</evidence>
<feature type="modified residue" description="4-aspartylphosphate" evidence="6">
    <location>
        <position position="61"/>
    </location>
</feature>
<dbReference type="InterPro" id="IPR000792">
    <property type="entry name" value="Tscrpt_reg_LuxR_C"/>
</dbReference>
<dbReference type="InterPro" id="IPR001789">
    <property type="entry name" value="Sig_transdc_resp-reg_receiver"/>
</dbReference>
<dbReference type="GO" id="GO:0000160">
    <property type="term" value="P:phosphorelay signal transduction system"/>
    <property type="evidence" value="ECO:0007669"/>
    <property type="project" value="InterPro"/>
</dbReference>
<dbReference type="PANTHER" id="PTHR43214">
    <property type="entry name" value="TWO-COMPONENT RESPONSE REGULATOR"/>
    <property type="match status" value="1"/>
</dbReference>
<keyword evidence="5" id="KW-0804">Transcription</keyword>
<gene>
    <name evidence="9" type="ORF">BS1321_06340</name>
</gene>
<dbReference type="OrthoDB" id="9780153at2"/>
<dbReference type="SUPFAM" id="SSF52172">
    <property type="entry name" value="CheY-like"/>
    <property type="match status" value="1"/>
</dbReference>
<dbReference type="PROSITE" id="PS50110">
    <property type="entry name" value="RESPONSE_REGULATORY"/>
    <property type="match status" value="1"/>
</dbReference>
<organism evidence="9 10">
    <name type="scientific">Peribacillus simplex NBRC 15720 = DSM 1321</name>
    <dbReference type="NCBI Taxonomy" id="1349754"/>
    <lineage>
        <taxon>Bacteria</taxon>
        <taxon>Bacillati</taxon>
        <taxon>Bacillota</taxon>
        <taxon>Bacilli</taxon>
        <taxon>Bacillales</taxon>
        <taxon>Bacillaceae</taxon>
        <taxon>Peribacillus</taxon>
    </lineage>
</organism>
<keyword evidence="2 6" id="KW-0597">Phosphoprotein</keyword>
<evidence type="ECO:0000256" key="4">
    <source>
        <dbReference type="ARBA" id="ARBA00023125"/>
    </source>
</evidence>
<dbReference type="GO" id="GO:0003677">
    <property type="term" value="F:DNA binding"/>
    <property type="evidence" value="ECO:0007669"/>
    <property type="project" value="UniProtKB-KW"/>
</dbReference>
<accession>A0A223EEJ0</accession>
<dbReference type="InterPro" id="IPR058245">
    <property type="entry name" value="NreC/VraR/RcsB-like_REC"/>
</dbReference>
<dbReference type="GO" id="GO:0006355">
    <property type="term" value="P:regulation of DNA-templated transcription"/>
    <property type="evidence" value="ECO:0007669"/>
    <property type="project" value="InterPro"/>
</dbReference>
<dbReference type="Pfam" id="PF00196">
    <property type="entry name" value="GerE"/>
    <property type="match status" value="1"/>
</dbReference>
<sequence>MKVTGEVMKSIKLMIYGGQVGLEGIIEKEEDIKVMGITGDEMELLDSDHTSSVMPDVILIDARSSGKYGQEVMPILKEKHPSTPFLIFTTYSEDHFLIEAICHGAAGYVLQDGGMKQVLSAIRQCANGQIVYPASFKSILMKKLQQDVERSPVTLDKAIEKLGAFSKREYELLILLTQGETNQQISKKLFLSIGTVKNYISRIYRKLNVNNRPELMALLYRFQSSGMKG</sequence>
<dbReference type="Proteomes" id="UP000214618">
    <property type="component" value="Chromosome"/>
</dbReference>
<proteinExistence type="predicted"/>
<evidence type="ECO:0008006" key="11">
    <source>
        <dbReference type="Google" id="ProtNLM"/>
    </source>
</evidence>
<evidence type="ECO:0000256" key="2">
    <source>
        <dbReference type="ARBA" id="ARBA00022553"/>
    </source>
</evidence>
<name>A0A223EEJ0_9BACI</name>
<dbReference type="PROSITE" id="PS50043">
    <property type="entry name" value="HTH_LUXR_2"/>
    <property type="match status" value="1"/>
</dbReference>
<dbReference type="Pfam" id="PF00072">
    <property type="entry name" value="Response_reg"/>
    <property type="match status" value="1"/>
</dbReference>
<dbReference type="EMBL" id="CP017704">
    <property type="protein sequence ID" value="ASS93623.1"/>
    <property type="molecule type" value="Genomic_DNA"/>
</dbReference>
<evidence type="ECO:0000256" key="1">
    <source>
        <dbReference type="ARBA" id="ARBA00004496"/>
    </source>
</evidence>
<dbReference type="PROSITE" id="PS00622">
    <property type="entry name" value="HTH_LUXR_1"/>
    <property type="match status" value="1"/>
</dbReference>
<reference evidence="9 10" key="1">
    <citation type="submission" date="2016-10" db="EMBL/GenBank/DDBJ databases">
        <title>The whole genome sequencing and assembly of Bacillus simplex DSM 1321 strain.</title>
        <authorList>
            <person name="Park M.-K."/>
            <person name="Lee Y.-J."/>
            <person name="Yi H."/>
            <person name="Bahn Y.-S."/>
            <person name="Kim J.F."/>
            <person name="Lee D.-W."/>
        </authorList>
    </citation>
    <scope>NUCLEOTIDE SEQUENCE [LARGE SCALE GENOMIC DNA]</scope>
    <source>
        <strain evidence="9 10">DSM 1321</strain>
    </source>
</reference>
<dbReference type="InterPro" id="IPR016032">
    <property type="entry name" value="Sig_transdc_resp-reg_C-effctor"/>
</dbReference>
<dbReference type="CDD" id="cd17535">
    <property type="entry name" value="REC_NarL-like"/>
    <property type="match status" value="1"/>
</dbReference>
<feature type="domain" description="HTH luxR-type" evidence="7">
    <location>
        <begin position="158"/>
        <end position="223"/>
    </location>
</feature>
<evidence type="ECO:0000256" key="5">
    <source>
        <dbReference type="ARBA" id="ARBA00023163"/>
    </source>
</evidence>
<keyword evidence="3" id="KW-0805">Transcription regulation</keyword>
<dbReference type="AlphaFoldDB" id="A0A223EEJ0"/>
<evidence type="ECO:0000256" key="6">
    <source>
        <dbReference type="PROSITE-ProRule" id="PRU00169"/>
    </source>
</evidence>
<dbReference type="GO" id="GO:0005737">
    <property type="term" value="C:cytoplasm"/>
    <property type="evidence" value="ECO:0007669"/>
    <property type="project" value="UniProtKB-SubCell"/>
</dbReference>
<dbReference type="SUPFAM" id="SSF46894">
    <property type="entry name" value="C-terminal effector domain of the bipartite response regulators"/>
    <property type="match status" value="1"/>
</dbReference>
<dbReference type="InterPro" id="IPR011006">
    <property type="entry name" value="CheY-like_superfamily"/>
</dbReference>
<keyword evidence="4" id="KW-0238">DNA-binding</keyword>
<evidence type="ECO:0000259" key="8">
    <source>
        <dbReference type="PROSITE" id="PS50110"/>
    </source>
</evidence>
<feature type="domain" description="Response regulatory" evidence="8">
    <location>
        <begin position="1"/>
        <end position="126"/>
    </location>
</feature>
<dbReference type="InterPro" id="IPR039420">
    <property type="entry name" value="WalR-like"/>
</dbReference>
<comment type="subcellular location">
    <subcellularLocation>
        <location evidence="1">Cytoplasm</location>
    </subcellularLocation>
</comment>
<dbReference type="Gene3D" id="3.40.50.2300">
    <property type="match status" value="1"/>
</dbReference>
<dbReference type="SMART" id="SM00421">
    <property type="entry name" value="HTH_LUXR"/>
    <property type="match status" value="1"/>
</dbReference>
<dbReference type="CDD" id="cd06170">
    <property type="entry name" value="LuxR_C_like"/>
    <property type="match status" value="1"/>
</dbReference>
<evidence type="ECO:0000313" key="10">
    <source>
        <dbReference type="Proteomes" id="UP000214618"/>
    </source>
</evidence>
<protein>
    <recommendedName>
        <fullName evidence="11">DNA-binding response regulator</fullName>
    </recommendedName>
</protein>